<accession>A0A1A9WY57</accession>
<dbReference type="EnsemblMetazoa" id="GBRI036953-RA">
    <property type="protein sequence ID" value="GBRI036953-PA"/>
    <property type="gene ID" value="GBRI036953"/>
</dbReference>
<keyword evidence="1" id="KW-0732">Signal</keyword>
<keyword evidence="3" id="KW-1185">Reference proteome</keyword>
<evidence type="ECO:0008006" key="4">
    <source>
        <dbReference type="Google" id="ProtNLM"/>
    </source>
</evidence>
<dbReference type="Proteomes" id="UP000091820">
    <property type="component" value="Unassembled WGS sequence"/>
</dbReference>
<protein>
    <recommendedName>
        <fullName evidence="4">Protein TsetseEP domain-containing protein</fullName>
    </recommendedName>
</protein>
<reference evidence="3" key="1">
    <citation type="submission" date="2014-03" db="EMBL/GenBank/DDBJ databases">
        <authorList>
            <person name="Aksoy S."/>
            <person name="Warren W."/>
            <person name="Wilson R.K."/>
        </authorList>
    </citation>
    <scope>NUCLEOTIDE SEQUENCE [LARGE SCALE GENOMIC DNA]</scope>
    <source>
        <strain evidence="3">IAEA</strain>
    </source>
</reference>
<dbReference type="AlphaFoldDB" id="A0A1A9WY57"/>
<evidence type="ECO:0000313" key="3">
    <source>
        <dbReference type="Proteomes" id="UP000091820"/>
    </source>
</evidence>
<sequence length="352" mass="40542">MKIVLILLLNLFIIHQSCAYKEILSILENERDLQTDERNALYPLFQEMQLQYDFIVQEMSQDIDKETEPSQQQQQVSAENKSAEDALKDFQRYFEKLTSGRNSISNIYDESQLPTLEDLLVNTTDLNELNREQQLEFQDVQNIMQDSLDRAQRNINQLIKKSLDIETILLQLNKPKILSLILKALSILFNVASKVSRAAYCTYSYTPELNVTLHYLHEGFHCYAYTTSLIEAVQHETITTIKTIKDNIFDVVSVFKRFAAQNSLVGKILTLVLSFNEIIRSIVDTYNTSVHALDAVQNQLPLAALEVNNCSKNFLIKIPYILQTVSNITECIMFVEDTVSDYPFMLPEENSE</sequence>
<evidence type="ECO:0000256" key="1">
    <source>
        <dbReference type="SAM" id="SignalP"/>
    </source>
</evidence>
<organism evidence="2 3">
    <name type="scientific">Glossina brevipalpis</name>
    <dbReference type="NCBI Taxonomy" id="37001"/>
    <lineage>
        <taxon>Eukaryota</taxon>
        <taxon>Metazoa</taxon>
        <taxon>Ecdysozoa</taxon>
        <taxon>Arthropoda</taxon>
        <taxon>Hexapoda</taxon>
        <taxon>Insecta</taxon>
        <taxon>Pterygota</taxon>
        <taxon>Neoptera</taxon>
        <taxon>Endopterygota</taxon>
        <taxon>Diptera</taxon>
        <taxon>Brachycera</taxon>
        <taxon>Muscomorpha</taxon>
        <taxon>Hippoboscoidea</taxon>
        <taxon>Glossinidae</taxon>
        <taxon>Glossina</taxon>
    </lineage>
</organism>
<reference evidence="2" key="2">
    <citation type="submission" date="2020-05" db="UniProtKB">
        <authorList>
            <consortium name="EnsemblMetazoa"/>
        </authorList>
    </citation>
    <scope>IDENTIFICATION</scope>
    <source>
        <strain evidence="2">IAEA</strain>
    </source>
</reference>
<feature type="signal peptide" evidence="1">
    <location>
        <begin position="1"/>
        <end position="19"/>
    </location>
</feature>
<dbReference type="VEuPathDB" id="VectorBase:GBRI036953"/>
<evidence type="ECO:0000313" key="2">
    <source>
        <dbReference type="EnsemblMetazoa" id="GBRI036953-PA"/>
    </source>
</evidence>
<feature type="chain" id="PRO_5008400781" description="Protein TsetseEP domain-containing protein" evidence="1">
    <location>
        <begin position="20"/>
        <end position="352"/>
    </location>
</feature>
<name>A0A1A9WY57_9MUSC</name>
<proteinExistence type="predicted"/>